<dbReference type="Proteomes" id="UP001225356">
    <property type="component" value="Unassembled WGS sequence"/>
</dbReference>
<comment type="caution">
    <text evidence="2">The sequence shown here is derived from an EMBL/GenBank/DDBJ whole genome shotgun (WGS) entry which is preliminary data.</text>
</comment>
<dbReference type="EMBL" id="JAUSQU010000001">
    <property type="protein sequence ID" value="MDP9845444.1"/>
    <property type="molecule type" value="Genomic_DNA"/>
</dbReference>
<sequence>MTEPGKQPGRQSGEQPGKRLRTIAPPFIAPGPSGVSIRDRLKNLTLHDEKVLRLVGAHLGSLASQDLKARCADGLEHSTTTWAERKRNLTAVSSSRWAGSITKATHDQWALARRGQASHLQSLEAGVKTVAHRLSLPIGEKGSTRAPGGYRSKGEWFHKRRRLAVLEDRLDEVRADRAAGVVHVARGGRKMANTRHHLDAARLTEPEWREKWQTTRWFLSADGESGKRFGNETIRITPDGEVRIKLPAPLADLANTPHGRYMLAAKVSFPHRGTEWADRVEAGRAVAYRIHYDVARQRWYLDASWTFPVVATVSMPTALARGVIGVDTNADHLAAWRLDPRGNPVAQPRRFFYDVSGTADHRDAQVRHALSRLLNWAQTCGVTAIAVEDLDFGDSTTREKHGRKRRFRQLISGMPTGRLRARLTSMADATGITIIAVDPAYTSRWGAQHWQKPLHAPTRKTSRHDAASIAIGRRAQGHPIRRRTAPPRNDQSDRYGHRTVQARAEALGGEETRRPVTDRAHDARARTGTQSGTRATSASTTVRDARSDQEWVQDSLLLTE</sequence>
<protein>
    <submittedName>
        <fullName evidence="2">IS605 OrfB family transposase</fullName>
    </submittedName>
</protein>
<proteinExistence type="predicted"/>
<gene>
    <name evidence="2" type="ORF">J2853_004655</name>
</gene>
<feature type="compositionally biased region" description="Basic and acidic residues" evidence="1">
    <location>
        <begin position="510"/>
        <end position="525"/>
    </location>
</feature>
<feature type="region of interest" description="Disordered" evidence="1">
    <location>
        <begin position="1"/>
        <end position="25"/>
    </location>
</feature>
<dbReference type="RefSeq" id="WP_307561090.1">
    <property type="nucleotide sequence ID" value="NZ_JAUSQU010000001.1"/>
</dbReference>
<organism evidence="2 3">
    <name type="scientific">Streptosporangium lutulentum</name>
    <dbReference type="NCBI Taxonomy" id="1461250"/>
    <lineage>
        <taxon>Bacteria</taxon>
        <taxon>Bacillati</taxon>
        <taxon>Actinomycetota</taxon>
        <taxon>Actinomycetes</taxon>
        <taxon>Streptosporangiales</taxon>
        <taxon>Streptosporangiaceae</taxon>
        <taxon>Streptosporangium</taxon>
    </lineage>
</organism>
<evidence type="ECO:0000256" key="1">
    <source>
        <dbReference type="SAM" id="MobiDB-lite"/>
    </source>
</evidence>
<reference evidence="2 3" key="1">
    <citation type="submission" date="2023-07" db="EMBL/GenBank/DDBJ databases">
        <title>Sequencing the genomes of 1000 actinobacteria strains.</title>
        <authorList>
            <person name="Klenk H.-P."/>
        </authorList>
    </citation>
    <scope>NUCLEOTIDE SEQUENCE [LARGE SCALE GENOMIC DNA]</scope>
    <source>
        <strain evidence="2 3">DSM 46740</strain>
    </source>
</reference>
<feature type="compositionally biased region" description="Polar residues" evidence="1">
    <location>
        <begin position="527"/>
        <end position="542"/>
    </location>
</feature>
<feature type="compositionally biased region" description="Basic residues" evidence="1">
    <location>
        <begin position="475"/>
        <end position="485"/>
    </location>
</feature>
<evidence type="ECO:0000313" key="2">
    <source>
        <dbReference type="EMBL" id="MDP9845444.1"/>
    </source>
</evidence>
<accession>A0ABT9QFI3</accession>
<keyword evidence="3" id="KW-1185">Reference proteome</keyword>
<feature type="region of interest" description="Disordered" evidence="1">
    <location>
        <begin position="472"/>
        <end position="560"/>
    </location>
</feature>
<evidence type="ECO:0000313" key="3">
    <source>
        <dbReference type="Proteomes" id="UP001225356"/>
    </source>
</evidence>
<feature type="compositionally biased region" description="Polar residues" evidence="1">
    <location>
        <begin position="550"/>
        <end position="560"/>
    </location>
</feature>
<name>A0ABT9QFI3_9ACTN</name>